<evidence type="ECO:0000259" key="1">
    <source>
        <dbReference type="Pfam" id="PF03644"/>
    </source>
</evidence>
<dbReference type="GO" id="GO:0005829">
    <property type="term" value="C:cytosol"/>
    <property type="evidence" value="ECO:0007669"/>
    <property type="project" value="UniProtKB-SubCell"/>
</dbReference>
<dbReference type="AlphaFoldDB" id="A0A9Q0JQX6"/>
<dbReference type="PANTHER" id="PTHR13246:SF1">
    <property type="entry name" value="CYTOSOLIC ENDO-BETA-N-ACETYLGLUCOSAMINIDASE"/>
    <property type="match status" value="1"/>
</dbReference>
<dbReference type="PANTHER" id="PTHR13246">
    <property type="entry name" value="ENDO BETA N-ACETYLGLUCOSAMINIDASE"/>
    <property type="match status" value="1"/>
</dbReference>
<name>A0A9Q0JQX6_9ROSI</name>
<reference evidence="2" key="1">
    <citation type="submission" date="2022-02" db="EMBL/GenBank/DDBJ databases">
        <authorList>
            <person name="Henning P.M."/>
            <person name="McCubbin A.G."/>
            <person name="Shore J.S."/>
        </authorList>
    </citation>
    <scope>NUCLEOTIDE SEQUENCE</scope>
    <source>
        <strain evidence="2">F60SS</strain>
        <tissue evidence="2">Leaves</tissue>
    </source>
</reference>
<gene>
    <name evidence="2" type="ORF">Tsubulata_033926</name>
</gene>
<dbReference type="InterPro" id="IPR032979">
    <property type="entry name" value="ENGase"/>
</dbReference>
<sequence>MTQRDAVDAATTPLLCSYRGRRCRRRHRFRQNPSLRYPLVEILRRYSSPLKPHQAGGELSKAGLRNPVRFEVRAETKSTEGDVGGTICNKLLSTKESADMYADLLVELAVALGFDGWLIQLNDNNKLFFDNCDGIFVNYTWEENYSKLSAAVAGDRKDDVYTGIDVFGRGTYGGGGWDTSVALDVVKKGNVSAAIFAPGWVYETKQPPDFYDAQNR</sequence>
<protein>
    <recommendedName>
        <fullName evidence="1">Cytosolic endo-beta-N-acetylglucosaminidase TIM barrel domain-containing protein</fullName>
    </recommendedName>
</protein>
<dbReference type="Pfam" id="PF03644">
    <property type="entry name" value="Glyco_hydro_85"/>
    <property type="match status" value="1"/>
</dbReference>
<dbReference type="InterPro" id="IPR005201">
    <property type="entry name" value="TIM_ENGase"/>
</dbReference>
<accession>A0A9Q0JQX6</accession>
<reference evidence="2" key="2">
    <citation type="journal article" date="2023" name="Plants (Basel)">
        <title>Annotation of the Turnera subulata (Passifloraceae) Draft Genome Reveals the S-Locus Evolved after the Divergence of Turneroideae from Passifloroideae in a Stepwise Manner.</title>
        <authorList>
            <person name="Henning P.M."/>
            <person name="Roalson E.H."/>
            <person name="Mir W."/>
            <person name="McCubbin A.G."/>
            <person name="Shore J.S."/>
        </authorList>
    </citation>
    <scope>NUCLEOTIDE SEQUENCE</scope>
    <source>
        <strain evidence="2">F60SS</strain>
    </source>
</reference>
<dbReference type="OrthoDB" id="1711469at2759"/>
<evidence type="ECO:0000313" key="3">
    <source>
        <dbReference type="Proteomes" id="UP001141552"/>
    </source>
</evidence>
<keyword evidence="3" id="KW-1185">Reference proteome</keyword>
<dbReference type="Gene3D" id="3.20.20.80">
    <property type="entry name" value="Glycosidases"/>
    <property type="match status" value="2"/>
</dbReference>
<dbReference type="EMBL" id="JAKUCV010000566">
    <property type="protein sequence ID" value="KAJ4849540.1"/>
    <property type="molecule type" value="Genomic_DNA"/>
</dbReference>
<evidence type="ECO:0000313" key="2">
    <source>
        <dbReference type="EMBL" id="KAJ4849540.1"/>
    </source>
</evidence>
<dbReference type="GO" id="GO:0033925">
    <property type="term" value="F:mannosyl-glycoprotein endo-beta-N-acetylglucosaminidase activity"/>
    <property type="evidence" value="ECO:0007669"/>
    <property type="project" value="UniProtKB-EC"/>
</dbReference>
<organism evidence="2 3">
    <name type="scientific">Turnera subulata</name>
    <dbReference type="NCBI Taxonomy" id="218843"/>
    <lineage>
        <taxon>Eukaryota</taxon>
        <taxon>Viridiplantae</taxon>
        <taxon>Streptophyta</taxon>
        <taxon>Embryophyta</taxon>
        <taxon>Tracheophyta</taxon>
        <taxon>Spermatophyta</taxon>
        <taxon>Magnoliopsida</taxon>
        <taxon>eudicotyledons</taxon>
        <taxon>Gunneridae</taxon>
        <taxon>Pentapetalae</taxon>
        <taxon>rosids</taxon>
        <taxon>fabids</taxon>
        <taxon>Malpighiales</taxon>
        <taxon>Passifloraceae</taxon>
        <taxon>Turnera</taxon>
    </lineage>
</organism>
<feature type="domain" description="Cytosolic endo-beta-N-acetylglucosaminidase TIM barrel" evidence="1">
    <location>
        <begin position="120"/>
        <end position="216"/>
    </location>
</feature>
<proteinExistence type="predicted"/>
<comment type="caution">
    <text evidence="2">The sequence shown here is derived from an EMBL/GenBank/DDBJ whole genome shotgun (WGS) entry which is preliminary data.</text>
</comment>
<dbReference type="Proteomes" id="UP001141552">
    <property type="component" value="Unassembled WGS sequence"/>
</dbReference>